<evidence type="ECO:0000313" key="6">
    <source>
        <dbReference type="Proteomes" id="UP000037151"/>
    </source>
</evidence>
<dbReference type="SUPFAM" id="SSF46785">
    <property type="entry name" value="Winged helix' DNA-binding domain"/>
    <property type="match status" value="1"/>
</dbReference>
<keyword evidence="3" id="KW-0804">Transcription</keyword>
<dbReference type="Proteomes" id="UP000037151">
    <property type="component" value="Unassembled WGS sequence"/>
</dbReference>
<reference evidence="6" key="1">
    <citation type="submission" date="2014-07" db="EMBL/GenBank/DDBJ databases">
        <title>Genome sequencing of plant-pathogenic Streptomyces species.</title>
        <authorList>
            <person name="Harrison J."/>
            <person name="Sapp M."/>
            <person name="Thwaites R."/>
            <person name="Studholme D.J."/>
        </authorList>
    </citation>
    <scope>NUCLEOTIDE SEQUENCE [LARGE SCALE GENOMIC DNA]</scope>
    <source>
        <strain evidence="6">NCPPB 4445</strain>
    </source>
</reference>
<protein>
    <submittedName>
        <fullName evidence="5">HxlR family transcriptional regulator</fullName>
    </submittedName>
</protein>
<evidence type="ECO:0000256" key="3">
    <source>
        <dbReference type="ARBA" id="ARBA00023163"/>
    </source>
</evidence>
<keyword evidence="2" id="KW-0238">DNA-binding</keyword>
<evidence type="ECO:0000256" key="2">
    <source>
        <dbReference type="ARBA" id="ARBA00023125"/>
    </source>
</evidence>
<keyword evidence="1" id="KW-0805">Transcription regulation</keyword>
<name>A0A0L0JSE4_9ACTN</name>
<dbReference type="Pfam" id="PF01638">
    <property type="entry name" value="HxlR"/>
    <property type="match status" value="1"/>
</dbReference>
<dbReference type="PANTHER" id="PTHR33204:SF18">
    <property type="entry name" value="TRANSCRIPTIONAL REGULATORY PROTEIN"/>
    <property type="match status" value="1"/>
</dbReference>
<dbReference type="InterPro" id="IPR036390">
    <property type="entry name" value="WH_DNA-bd_sf"/>
</dbReference>
<evidence type="ECO:0000256" key="1">
    <source>
        <dbReference type="ARBA" id="ARBA00023015"/>
    </source>
</evidence>
<evidence type="ECO:0000313" key="5">
    <source>
        <dbReference type="EMBL" id="KND28677.1"/>
    </source>
</evidence>
<dbReference type="InterPro" id="IPR002577">
    <property type="entry name" value="HTH_HxlR"/>
</dbReference>
<dbReference type="PATRIC" id="fig|42234.21.peg.6736"/>
<dbReference type="PROSITE" id="PS51118">
    <property type="entry name" value="HTH_HXLR"/>
    <property type="match status" value="1"/>
</dbReference>
<dbReference type="PANTHER" id="PTHR33204">
    <property type="entry name" value="TRANSCRIPTIONAL REGULATOR, MARR FAMILY"/>
    <property type="match status" value="1"/>
</dbReference>
<feature type="domain" description="HTH hxlR-type" evidence="4">
    <location>
        <begin position="9"/>
        <end position="108"/>
    </location>
</feature>
<dbReference type="Gene3D" id="1.10.10.10">
    <property type="entry name" value="Winged helix-like DNA-binding domain superfamily/Winged helix DNA-binding domain"/>
    <property type="match status" value="1"/>
</dbReference>
<gene>
    <name evidence="5" type="ORF">IQ63_32715</name>
</gene>
<dbReference type="GO" id="GO:0003677">
    <property type="term" value="F:DNA binding"/>
    <property type="evidence" value="ECO:0007669"/>
    <property type="project" value="UniProtKB-KW"/>
</dbReference>
<proteinExistence type="predicted"/>
<evidence type="ECO:0000259" key="4">
    <source>
        <dbReference type="PROSITE" id="PS51118"/>
    </source>
</evidence>
<dbReference type="EMBL" id="JPPY01000186">
    <property type="protein sequence ID" value="KND28677.1"/>
    <property type="molecule type" value="Genomic_DNA"/>
</dbReference>
<dbReference type="OrthoDB" id="9792527at2"/>
<organism evidence="5 6">
    <name type="scientific">Streptomyces acidiscabies</name>
    <dbReference type="NCBI Taxonomy" id="42234"/>
    <lineage>
        <taxon>Bacteria</taxon>
        <taxon>Bacillati</taxon>
        <taxon>Actinomycetota</taxon>
        <taxon>Actinomycetes</taxon>
        <taxon>Kitasatosporales</taxon>
        <taxon>Streptomycetaceae</taxon>
        <taxon>Streptomyces</taxon>
    </lineage>
</organism>
<accession>A0A0L0JSE4</accession>
<dbReference type="AlphaFoldDB" id="A0A0L0JSE4"/>
<dbReference type="RefSeq" id="WP_050373839.1">
    <property type="nucleotide sequence ID" value="NZ_KQ257831.1"/>
</dbReference>
<sequence>MGKIPNDSCAIARSLGVLGERWTLLILREAVTGSSRFSEFRSGLGVAPDVLTERLNTLVTYGVMGKVPYREPGERARFSYVLTDAGRELLVVLLALQQWGDKHLPWPDGPSILRQVEGSGRPVHVGFIDDDGNEVDESSVALIPTAISPSRK</sequence>
<comment type="caution">
    <text evidence="5">The sequence shown here is derived from an EMBL/GenBank/DDBJ whole genome shotgun (WGS) entry which is preliminary data.</text>
</comment>
<dbReference type="InterPro" id="IPR036388">
    <property type="entry name" value="WH-like_DNA-bd_sf"/>
</dbReference>